<protein>
    <recommendedName>
        <fullName evidence="1">Helicase ATP-binding domain-containing protein</fullName>
    </recommendedName>
</protein>
<reference evidence="2 3" key="1">
    <citation type="submission" date="2014-01" db="EMBL/GenBank/DDBJ databases">
        <title>Plasmidome dynamics in the species complex Clostridium novyi sensu lato converts strains of independent lineages into distinctly different pathogens.</title>
        <authorList>
            <person name="Skarin H."/>
            <person name="Segerman B."/>
        </authorList>
    </citation>
    <scope>NUCLEOTIDE SEQUENCE [LARGE SCALE GENOMIC DNA]</scope>
    <source>
        <strain evidence="2 3">DC5</strain>
    </source>
</reference>
<dbReference type="InterPro" id="IPR017575">
    <property type="entry name" value="CRISPR-assoc_helicase_Cas3"/>
</dbReference>
<feature type="domain" description="Helicase ATP-binding" evidence="1">
    <location>
        <begin position="27"/>
        <end position="236"/>
    </location>
</feature>
<dbReference type="InterPro" id="IPR011545">
    <property type="entry name" value="DEAD/DEAH_box_helicase_dom"/>
</dbReference>
<accession>A0A0A0HXC1</accession>
<evidence type="ECO:0000259" key="1">
    <source>
        <dbReference type="PROSITE" id="PS51192"/>
    </source>
</evidence>
<name>A0A0A0HXC1_CLOBO</name>
<evidence type="ECO:0000313" key="2">
    <source>
        <dbReference type="EMBL" id="KGM93043.1"/>
    </source>
</evidence>
<dbReference type="NCBIfam" id="TIGR03158">
    <property type="entry name" value="cas3_cyano"/>
    <property type="match status" value="1"/>
</dbReference>
<dbReference type="PROSITE" id="PS51192">
    <property type="entry name" value="HELICASE_ATP_BIND_1"/>
    <property type="match status" value="1"/>
</dbReference>
<dbReference type="InterPro" id="IPR027417">
    <property type="entry name" value="P-loop_NTPase"/>
</dbReference>
<dbReference type="GO" id="GO:0003676">
    <property type="term" value="F:nucleic acid binding"/>
    <property type="evidence" value="ECO:0007669"/>
    <property type="project" value="InterPro"/>
</dbReference>
<dbReference type="EMBL" id="JDRY01000174">
    <property type="protein sequence ID" value="KGM93043.1"/>
    <property type="molecule type" value="Genomic_DNA"/>
</dbReference>
<gene>
    <name evidence="2" type="ORF">Z955_16070</name>
</gene>
<dbReference type="Pfam" id="PF00270">
    <property type="entry name" value="DEAD"/>
    <property type="match status" value="1"/>
</dbReference>
<dbReference type="GO" id="GO:0005524">
    <property type="term" value="F:ATP binding"/>
    <property type="evidence" value="ECO:0007669"/>
    <property type="project" value="InterPro"/>
</dbReference>
<dbReference type="AlphaFoldDB" id="A0A0A0HXC1"/>
<dbReference type="Gene3D" id="3.40.50.300">
    <property type="entry name" value="P-loop containing nucleotide triphosphate hydrolases"/>
    <property type="match status" value="2"/>
</dbReference>
<comment type="caution">
    <text evidence="2">The sequence shown here is derived from an EMBL/GenBank/DDBJ whole genome shotgun (WGS) entry which is preliminary data.</text>
</comment>
<dbReference type="RefSeq" id="WP_039260277.1">
    <property type="nucleotide sequence ID" value="NZ_JDRY01000174.1"/>
</dbReference>
<proteinExistence type="predicted"/>
<dbReference type="InterPro" id="IPR014001">
    <property type="entry name" value="Helicase_ATP-bd"/>
</dbReference>
<dbReference type="Proteomes" id="UP000030014">
    <property type="component" value="Unassembled WGS sequence"/>
</dbReference>
<evidence type="ECO:0000313" key="3">
    <source>
        <dbReference type="Proteomes" id="UP000030014"/>
    </source>
</evidence>
<sequence>MKHFKVKEEFLKKTPSTPYLYHQKRTLDELQKNEVVFNTYPTGAGKTIASLLYLKENPDKDMLFIAPTNELLRQHSEDIKEFIDDNNLPHIVVKVDATVIEKIRNSHRKGSTLYELLNNPLEFKEELSINDIEYEGKRPIIIVINPDIFYYCLYTNYNSLDKWNLMKTIIKKFNYIVVDEFHYYNSKQLANFLFFMILSKEFGYFQYGRKMCILTATPDELVEKYLKRGNIQYKIVSKENESEESIDYEILQTLSKLDLYVTNEGLDEVINKIYKENKFESDSVVISQSIYRVNRLKEELISKGIGKENIGVITGAIKSEERKSSVKKPLILATPTVDIGYNFKKEKKERQNIDVVLTEASTSDQALQRIGRAGRVLGKKVQSKRSKVVLCVNDTIYHKFCERQEEMSRNELKDIITECMPERNIMKKYVESDGILELCFPLREMYIKMPLQLRYKIEHIFDNIIKVFAPKCKCNLKYMLSKVKKYQDKCVFIKDYNLSSQKEYLIQNIDNKLFVDFYKDYCREDNESIDESILDEFSQEEISYLKLDVKEQLIHYINKEIAKVKCLMNFRGADIGKAALVFDKYYKFGQENQIFVYDIFHLIRYYDIEWCDNRIAWEKKCNIKLSQYEMEVNQVDKIDTFIIVNGIRETPIELNWEYGFSGSRNEFENLYINKVEAINNIVLVGYEYTKLGKERVCFPEKITNAFRENYIPILLIPLKPKEEYRIRKIIKNQPIFLQKLKVEFLQDEGEKEYLIIMGTNSIIVDNELMKIEDKVVKEEFFIN</sequence>
<dbReference type="SUPFAM" id="SSF52540">
    <property type="entry name" value="P-loop containing nucleoside triphosphate hydrolases"/>
    <property type="match status" value="1"/>
</dbReference>
<dbReference type="SMART" id="SM00487">
    <property type="entry name" value="DEXDc"/>
    <property type="match status" value="1"/>
</dbReference>
<organism evidence="2 3">
    <name type="scientific">Clostridium botulinum C/D str. DC5</name>
    <dbReference type="NCBI Taxonomy" id="1443128"/>
    <lineage>
        <taxon>Bacteria</taxon>
        <taxon>Bacillati</taxon>
        <taxon>Bacillota</taxon>
        <taxon>Clostridia</taxon>
        <taxon>Eubacteriales</taxon>
        <taxon>Clostridiaceae</taxon>
        <taxon>Clostridium</taxon>
    </lineage>
</organism>